<evidence type="ECO:0000256" key="5">
    <source>
        <dbReference type="ARBA" id="ARBA00022692"/>
    </source>
</evidence>
<evidence type="ECO:0000256" key="3">
    <source>
        <dbReference type="ARBA" id="ARBA00022448"/>
    </source>
</evidence>
<evidence type="ECO:0000256" key="4">
    <source>
        <dbReference type="ARBA" id="ARBA00022475"/>
    </source>
</evidence>
<feature type="transmembrane region" description="Helical" evidence="8">
    <location>
        <begin position="20"/>
        <end position="39"/>
    </location>
</feature>
<keyword evidence="10" id="KW-1185">Reference proteome</keyword>
<accession>A0ABY9RLB0</accession>
<reference evidence="9" key="1">
    <citation type="submission" date="2023-09" db="EMBL/GenBank/DDBJ databases">
        <title>Undibacterium sp. 20NA77.5 isolated from freshwater.</title>
        <authorList>
            <person name="Le V."/>
            <person name="Ko S.-R."/>
            <person name="Ahn C.-Y."/>
            <person name="Oh H.-M."/>
        </authorList>
    </citation>
    <scope>NUCLEOTIDE SEQUENCE</scope>
    <source>
        <strain evidence="9">20NA77.5</strain>
    </source>
</reference>
<evidence type="ECO:0000256" key="7">
    <source>
        <dbReference type="ARBA" id="ARBA00023136"/>
    </source>
</evidence>
<dbReference type="EMBL" id="CP133720">
    <property type="protein sequence ID" value="WMW81658.1"/>
    <property type="molecule type" value="Genomic_DNA"/>
</dbReference>
<feature type="transmembrane region" description="Helical" evidence="8">
    <location>
        <begin position="170"/>
        <end position="188"/>
    </location>
</feature>
<keyword evidence="3" id="KW-0813">Transport</keyword>
<protein>
    <submittedName>
        <fullName evidence="9">AzlC family ABC transporter permease</fullName>
    </submittedName>
</protein>
<keyword evidence="7 8" id="KW-0472">Membrane</keyword>
<evidence type="ECO:0000313" key="9">
    <source>
        <dbReference type="EMBL" id="WMW81658.1"/>
    </source>
</evidence>
<sequence>MKFIAWHSPAFKEGVRLSMPSQFGMAAWGLVVGVAMIKAGMTLPQALGMTLLVFAGSAQLAALPLMAVQAPIWVIFVTALIVNLRFLIMSALIAPRFAHLHWFKRLVLGFFSGDITVALFMNRYPDMWQNTTQEIEQREFLKGLVVPNWLNWQAASIVGILLGSQIPTHWGLGFAGTLAILCVMVPLVQNRAAIGGVVLASVVGILSFQWPYKLGLLMAVVLGMGFAMFLEEYFERRDGLAAAITNDAKRTNDAELTNDAKGDGNE</sequence>
<keyword evidence="6 8" id="KW-1133">Transmembrane helix</keyword>
<evidence type="ECO:0000256" key="6">
    <source>
        <dbReference type="ARBA" id="ARBA00022989"/>
    </source>
</evidence>
<feature type="transmembrane region" description="Helical" evidence="8">
    <location>
        <begin position="106"/>
        <end position="124"/>
    </location>
</feature>
<dbReference type="InterPro" id="IPR011606">
    <property type="entry name" value="Brnchd-chn_aa_trnsp_permease"/>
</dbReference>
<dbReference type="PANTHER" id="PTHR34979:SF1">
    <property type="entry name" value="INNER MEMBRANE PROTEIN YGAZ"/>
    <property type="match status" value="1"/>
</dbReference>
<evidence type="ECO:0000256" key="1">
    <source>
        <dbReference type="ARBA" id="ARBA00004651"/>
    </source>
</evidence>
<dbReference type="Pfam" id="PF03591">
    <property type="entry name" value="AzlC"/>
    <property type="match status" value="1"/>
</dbReference>
<feature type="transmembrane region" description="Helical" evidence="8">
    <location>
        <begin position="46"/>
        <end position="66"/>
    </location>
</feature>
<dbReference type="RefSeq" id="WP_309483136.1">
    <property type="nucleotide sequence ID" value="NZ_CP133720.1"/>
</dbReference>
<evidence type="ECO:0000313" key="10">
    <source>
        <dbReference type="Proteomes" id="UP001181355"/>
    </source>
</evidence>
<feature type="transmembrane region" description="Helical" evidence="8">
    <location>
        <begin position="72"/>
        <end position="94"/>
    </location>
</feature>
<comment type="similarity">
    <text evidence="2">Belongs to the AzlC family.</text>
</comment>
<evidence type="ECO:0000256" key="2">
    <source>
        <dbReference type="ARBA" id="ARBA00010735"/>
    </source>
</evidence>
<keyword evidence="4" id="KW-1003">Cell membrane</keyword>
<dbReference type="Proteomes" id="UP001181355">
    <property type="component" value="Chromosome"/>
</dbReference>
<keyword evidence="5 8" id="KW-0812">Transmembrane</keyword>
<evidence type="ECO:0000256" key="8">
    <source>
        <dbReference type="SAM" id="Phobius"/>
    </source>
</evidence>
<feature type="transmembrane region" description="Helical" evidence="8">
    <location>
        <begin position="216"/>
        <end position="234"/>
    </location>
</feature>
<proteinExistence type="inferred from homology"/>
<dbReference type="PANTHER" id="PTHR34979">
    <property type="entry name" value="INNER MEMBRANE PROTEIN YGAZ"/>
    <property type="match status" value="1"/>
</dbReference>
<feature type="transmembrane region" description="Helical" evidence="8">
    <location>
        <begin position="193"/>
        <end position="210"/>
    </location>
</feature>
<gene>
    <name evidence="9" type="ORF">RF679_05110</name>
</gene>
<comment type="subcellular location">
    <subcellularLocation>
        <location evidence="1">Cell membrane</location>
        <topology evidence="1">Multi-pass membrane protein</topology>
    </subcellularLocation>
</comment>
<organism evidence="9 10">
    <name type="scientific">Undibacterium cyanobacteriorum</name>
    <dbReference type="NCBI Taxonomy" id="3073561"/>
    <lineage>
        <taxon>Bacteria</taxon>
        <taxon>Pseudomonadati</taxon>
        <taxon>Pseudomonadota</taxon>
        <taxon>Betaproteobacteria</taxon>
        <taxon>Burkholderiales</taxon>
        <taxon>Oxalobacteraceae</taxon>
        <taxon>Undibacterium</taxon>
    </lineage>
</organism>
<name>A0ABY9RLB0_9BURK</name>